<evidence type="ECO:0000256" key="3">
    <source>
        <dbReference type="ARBA" id="ARBA00022475"/>
    </source>
</evidence>
<name>A0ABQ3WUK9_9ACTN</name>
<evidence type="ECO:0000256" key="2">
    <source>
        <dbReference type="ARBA" id="ARBA00008640"/>
    </source>
</evidence>
<evidence type="ECO:0000256" key="1">
    <source>
        <dbReference type="ARBA" id="ARBA00004651"/>
    </source>
</evidence>
<dbReference type="PANTHER" id="PTHR12677">
    <property type="entry name" value="GOLGI APPARATUS MEMBRANE PROTEIN TVP38-RELATED"/>
    <property type="match status" value="1"/>
</dbReference>
<keyword evidence="3 7" id="KW-1003">Cell membrane</keyword>
<evidence type="ECO:0000313" key="9">
    <source>
        <dbReference type="EMBL" id="GID49892.1"/>
    </source>
</evidence>
<feature type="transmembrane region" description="Helical" evidence="7">
    <location>
        <begin position="298"/>
        <end position="316"/>
    </location>
</feature>
<evidence type="ECO:0000256" key="7">
    <source>
        <dbReference type="RuleBase" id="RU366058"/>
    </source>
</evidence>
<comment type="caution">
    <text evidence="9">The sequence shown here is derived from an EMBL/GenBank/DDBJ whole genome shotgun (WGS) entry which is preliminary data.</text>
</comment>
<gene>
    <name evidence="9" type="ORF">Aca07nite_71670</name>
</gene>
<feature type="domain" description="VTT" evidence="8">
    <location>
        <begin position="204"/>
        <end position="318"/>
    </location>
</feature>
<feature type="transmembrane region" description="Helical" evidence="7">
    <location>
        <begin position="224"/>
        <end position="245"/>
    </location>
</feature>
<feature type="transmembrane region" description="Helical" evidence="7">
    <location>
        <begin position="17"/>
        <end position="35"/>
    </location>
</feature>
<dbReference type="EMBL" id="BOMF01000136">
    <property type="protein sequence ID" value="GID49892.1"/>
    <property type="molecule type" value="Genomic_DNA"/>
</dbReference>
<feature type="transmembrane region" description="Helical" evidence="7">
    <location>
        <begin position="328"/>
        <end position="349"/>
    </location>
</feature>
<keyword evidence="4 7" id="KW-0812">Transmembrane</keyword>
<keyword evidence="5 7" id="KW-1133">Transmembrane helix</keyword>
<feature type="transmembrane region" description="Helical" evidence="7">
    <location>
        <begin position="152"/>
        <end position="169"/>
    </location>
</feature>
<protein>
    <recommendedName>
        <fullName evidence="7">TVP38/TMEM64 family membrane protein</fullName>
    </recommendedName>
</protein>
<keyword evidence="6 7" id="KW-0472">Membrane</keyword>
<reference evidence="9" key="1">
    <citation type="submission" date="2021-01" db="EMBL/GenBank/DDBJ databases">
        <title>Whole genome shotgun sequence of Actinoplanes capillaceus NBRC 16408.</title>
        <authorList>
            <person name="Komaki H."/>
            <person name="Tamura T."/>
        </authorList>
    </citation>
    <scope>NUCLEOTIDE SEQUENCE [LARGE SCALE GENOMIC DNA]</scope>
    <source>
        <strain evidence="9">NBRC 16408</strain>
    </source>
</reference>
<dbReference type="Pfam" id="PF09335">
    <property type="entry name" value="VTT_dom"/>
    <property type="match status" value="1"/>
</dbReference>
<evidence type="ECO:0000259" key="8">
    <source>
        <dbReference type="Pfam" id="PF09335"/>
    </source>
</evidence>
<comment type="similarity">
    <text evidence="2 7">Belongs to the TVP38/TMEM64 family.</text>
</comment>
<organism evidence="9">
    <name type="scientific">Actinoplanes campanulatus</name>
    <dbReference type="NCBI Taxonomy" id="113559"/>
    <lineage>
        <taxon>Bacteria</taxon>
        <taxon>Bacillati</taxon>
        <taxon>Actinomycetota</taxon>
        <taxon>Actinomycetes</taxon>
        <taxon>Micromonosporales</taxon>
        <taxon>Micromonosporaceae</taxon>
        <taxon>Actinoplanes</taxon>
    </lineage>
</organism>
<comment type="caution">
    <text evidence="7">Lacks conserved residue(s) required for the propagation of feature annotation.</text>
</comment>
<accession>A0ABQ3WUK9</accession>
<proteinExistence type="inferred from homology"/>
<comment type="subcellular location">
    <subcellularLocation>
        <location evidence="1 7">Cell membrane</location>
        <topology evidence="1 7">Multi-pass membrane protein</topology>
    </subcellularLocation>
</comment>
<feature type="transmembrane region" description="Helical" evidence="7">
    <location>
        <begin position="265"/>
        <end position="286"/>
    </location>
</feature>
<dbReference type="InterPro" id="IPR032816">
    <property type="entry name" value="VTT_dom"/>
</dbReference>
<dbReference type="InterPro" id="IPR015414">
    <property type="entry name" value="TMEM64"/>
</dbReference>
<sequence>MWGPNIAVPGSRRVQRWITVALTVALVALSGYSVLGSWRQADVVERVAADSDNTDAHRQAAYLTGWEMSLIQATLREPDGEERLQLRAISQQASDSISRLSVIKDMDCRPVTLWGLCRHRGRPSPAPELKNRPELRAGHTGGMLLTRPGRRMAILTTGVVVSGVALALWEVPEPQRIAQYTAEAGPFGPIAVIAASTVLLAVLVPRSVLAAGSGLVFGPLLGSLYTLAAAAAAAFLAFCVGRWLGRDLVMAQPRLQGLDAWLTNCGPWGVTALRLLPIAPFGLISYGLGTTGISRRAYLAGTVAGATPSTIIYASLGSSALEPGSAGFAGSLAAAVTFAVAGMAGSAVLRRRRLRRGVHETAR</sequence>
<feature type="transmembrane region" description="Helical" evidence="7">
    <location>
        <begin position="189"/>
        <end position="217"/>
    </location>
</feature>
<dbReference type="PANTHER" id="PTHR12677:SF58">
    <property type="entry name" value="TVP38_TMEM64 FAMILY MEMBRANE PROTEIN RV0625C"/>
    <property type="match status" value="1"/>
</dbReference>
<evidence type="ECO:0000256" key="4">
    <source>
        <dbReference type="ARBA" id="ARBA00022692"/>
    </source>
</evidence>
<evidence type="ECO:0000256" key="6">
    <source>
        <dbReference type="ARBA" id="ARBA00023136"/>
    </source>
</evidence>
<evidence type="ECO:0000256" key="5">
    <source>
        <dbReference type="ARBA" id="ARBA00022989"/>
    </source>
</evidence>